<comment type="caution">
    <text evidence="2">The sequence shown here is derived from an EMBL/GenBank/DDBJ whole genome shotgun (WGS) entry which is preliminary data.</text>
</comment>
<organism evidence="2 3">
    <name type="scientific">Raphidocelis subcapitata</name>
    <dbReference type="NCBI Taxonomy" id="307507"/>
    <lineage>
        <taxon>Eukaryota</taxon>
        <taxon>Viridiplantae</taxon>
        <taxon>Chlorophyta</taxon>
        <taxon>core chlorophytes</taxon>
        <taxon>Chlorophyceae</taxon>
        <taxon>CS clade</taxon>
        <taxon>Sphaeropleales</taxon>
        <taxon>Selenastraceae</taxon>
        <taxon>Raphidocelis</taxon>
    </lineage>
</organism>
<dbReference type="STRING" id="307507.A0A2V0PJ92"/>
<dbReference type="Gene3D" id="3.40.1230.10">
    <property type="entry name" value="MTH938-like"/>
    <property type="match status" value="1"/>
</dbReference>
<accession>A0A2V0PJ92</accession>
<dbReference type="OrthoDB" id="20681at2759"/>
<evidence type="ECO:0000313" key="3">
    <source>
        <dbReference type="Proteomes" id="UP000247498"/>
    </source>
</evidence>
<dbReference type="PANTHER" id="PTHR21192:SF2">
    <property type="entry name" value="NADH DEHYDROGENASE [UBIQUINONE] 1 ALPHA SUBCOMPLEX ASSEMBLY FACTOR 3"/>
    <property type="match status" value="1"/>
</dbReference>
<dbReference type="GO" id="GO:0005743">
    <property type="term" value="C:mitochondrial inner membrane"/>
    <property type="evidence" value="ECO:0007669"/>
    <property type="project" value="TreeGrafter"/>
</dbReference>
<dbReference type="InterPro" id="IPR036748">
    <property type="entry name" value="MTH938-like_sf"/>
</dbReference>
<dbReference type="AlphaFoldDB" id="A0A2V0PJ92"/>
<evidence type="ECO:0008006" key="4">
    <source>
        <dbReference type="Google" id="ProtNLM"/>
    </source>
</evidence>
<proteinExistence type="predicted"/>
<dbReference type="InParanoid" id="A0A2V0PJ92"/>
<dbReference type="PANTHER" id="PTHR21192">
    <property type="entry name" value="NUCLEAR PROTEIN E3-3"/>
    <property type="match status" value="1"/>
</dbReference>
<dbReference type="EMBL" id="BDRX01000165">
    <property type="protein sequence ID" value="GBF99619.1"/>
    <property type="molecule type" value="Genomic_DNA"/>
</dbReference>
<sequence>MRRGAQRAAGALSLLAHQQAAGLGATAAAWGWAAPAAAAAAAAAAARGRAAAAARPVSSLASVIAAEQGKTRLQGYLPSGFILNNTQVEGPVLCLPEMWLLWDAPALAALDMAALPVLDLMAPPPEVLVVGCGARLRRLPEELMRQLRGRGIAVEVLDTRNAISYFNFLNDEGRIVVGALLPVGEDGGGGPE</sequence>
<dbReference type="SUPFAM" id="SSF64076">
    <property type="entry name" value="MTH938-like"/>
    <property type="match status" value="1"/>
</dbReference>
<gene>
    <name evidence="2" type="ORF">Rsub_12298</name>
</gene>
<dbReference type="FunCoup" id="A0A2V0PJ92">
    <property type="interactions" value="1625"/>
</dbReference>
<dbReference type="Pfam" id="PF04430">
    <property type="entry name" value="DUF498"/>
    <property type="match status" value="1"/>
</dbReference>
<feature type="signal peptide" evidence="1">
    <location>
        <begin position="1"/>
        <end position="22"/>
    </location>
</feature>
<evidence type="ECO:0000313" key="2">
    <source>
        <dbReference type="EMBL" id="GBF99619.1"/>
    </source>
</evidence>
<dbReference type="InterPro" id="IPR007523">
    <property type="entry name" value="NDUFAF3/AAMDC"/>
</dbReference>
<dbReference type="Proteomes" id="UP000247498">
    <property type="component" value="Unassembled WGS sequence"/>
</dbReference>
<reference evidence="2 3" key="1">
    <citation type="journal article" date="2018" name="Sci. Rep.">
        <title>Raphidocelis subcapitata (=Pseudokirchneriella subcapitata) provides an insight into genome evolution and environmental adaptations in the Sphaeropleales.</title>
        <authorList>
            <person name="Suzuki S."/>
            <person name="Yamaguchi H."/>
            <person name="Nakajima N."/>
            <person name="Kawachi M."/>
        </authorList>
    </citation>
    <scope>NUCLEOTIDE SEQUENCE [LARGE SCALE GENOMIC DNA]</scope>
    <source>
        <strain evidence="2 3">NIES-35</strain>
    </source>
</reference>
<keyword evidence="1" id="KW-0732">Signal</keyword>
<keyword evidence="3" id="KW-1185">Reference proteome</keyword>
<feature type="chain" id="PRO_5016119710" description="NADH dehydrogenase [ubiquinone] 1 alpha subcomplex assembly factor 3" evidence="1">
    <location>
        <begin position="23"/>
        <end position="192"/>
    </location>
</feature>
<protein>
    <recommendedName>
        <fullName evidence="4">NADH dehydrogenase [ubiquinone] 1 alpha subcomplex assembly factor 3</fullName>
    </recommendedName>
</protein>
<evidence type="ECO:0000256" key="1">
    <source>
        <dbReference type="SAM" id="SignalP"/>
    </source>
</evidence>
<dbReference type="GO" id="GO:0032981">
    <property type="term" value="P:mitochondrial respiratory chain complex I assembly"/>
    <property type="evidence" value="ECO:0007669"/>
    <property type="project" value="TreeGrafter"/>
</dbReference>
<name>A0A2V0PJ92_9CHLO</name>